<feature type="region of interest" description="Disordered" evidence="6">
    <location>
        <begin position="1"/>
        <end position="72"/>
    </location>
</feature>
<evidence type="ECO:0000313" key="7">
    <source>
        <dbReference type="EMBL" id="KZO96116.1"/>
    </source>
</evidence>
<dbReference type="AlphaFoldDB" id="A0A167LX15"/>
<dbReference type="Proteomes" id="UP000076738">
    <property type="component" value="Unassembled WGS sequence"/>
</dbReference>
<reference evidence="7 8" key="1">
    <citation type="journal article" date="2016" name="Mol. Biol. Evol.">
        <title>Comparative Genomics of Early-Diverging Mushroom-Forming Fungi Provides Insights into the Origins of Lignocellulose Decay Capabilities.</title>
        <authorList>
            <person name="Nagy L.G."/>
            <person name="Riley R."/>
            <person name="Tritt A."/>
            <person name="Adam C."/>
            <person name="Daum C."/>
            <person name="Floudas D."/>
            <person name="Sun H."/>
            <person name="Yadav J.S."/>
            <person name="Pangilinan J."/>
            <person name="Larsson K.H."/>
            <person name="Matsuura K."/>
            <person name="Barry K."/>
            <person name="Labutti K."/>
            <person name="Kuo R."/>
            <person name="Ohm R.A."/>
            <person name="Bhattacharya S.S."/>
            <person name="Shirouzu T."/>
            <person name="Yoshinaga Y."/>
            <person name="Martin F.M."/>
            <person name="Grigoriev I.V."/>
            <person name="Hibbett D.S."/>
        </authorList>
    </citation>
    <scope>NUCLEOTIDE SEQUENCE [LARGE SCALE GENOMIC DNA]</scope>
    <source>
        <strain evidence="7 8">TUFC12733</strain>
    </source>
</reference>
<dbReference type="EMBL" id="KV417285">
    <property type="protein sequence ID" value="KZO96116.1"/>
    <property type="molecule type" value="Genomic_DNA"/>
</dbReference>
<feature type="compositionally biased region" description="Low complexity" evidence="6">
    <location>
        <begin position="61"/>
        <end position="70"/>
    </location>
</feature>
<organism evidence="7 8">
    <name type="scientific">Calocera viscosa (strain TUFC12733)</name>
    <dbReference type="NCBI Taxonomy" id="1330018"/>
    <lineage>
        <taxon>Eukaryota</taxon>
        <taxon>Fungi</taxon>
        <taxon>Dikarya</taxon>
        <taxon>Basidiomycota</taxon>
        <taxon>Agaricomycotina</taxon>
        <taxon>Dacrymycetes</taxon>
        <taxon>Dacrymycetales</taxon>
        <taxon>Dacrymycetaceae</taxon>
        <taxon>Calocera</taxon>
    </lineage>
</organism>
<dbReference type="GO" id="GO:0005634">
    <property type="term" value="C:nucleus"/>
    <property type="evidence" value="ECO:0007669"/>
    <property type="project" value="UniProtKB-SubCell"/>
</dbReference>
<dbReference type="STRING" id="1330018.A0A167LX15"/>
<dbReference type="InterPro" id="IPR038753">
    <property type="entry name" value="NFKBIL1"/>
</dbReference>
<evidence type="ECO:0000313" key="8">
    <source>
        <dbReference type="Proteomes" id="UP000076738"/>
    </source>
</evidence>
<evidence type="ECO:0000256" key="1">
    <source>
        <dbReference type="ARBA" id="ARBA00004123"/>
    </source>
</evidence>
<keyword evidence="4" id="KW-0040">ANK repeat</keyword>
<protein>
    <submittedName>
        <fullName evidence="7">Uncharacterized protein</fullName>
    </submittedName>
</protein>
<keyword evidence="5" id="KW-0539">Nucleus</keyword>
<accession>A0A167LX15</accession>
<feature type="compositionally biased region" description="Basic and acidic residues" evidence="6">
    <location>
        <begin position="1"/>
        <end position="34"/>
    </location>
</feature>
<dbReference type="OrthoDB" id="412109at2759"/>
<evidence type="ECO:0000256" key="4">
    <source>
        <dbReference type="ARBA" id="ARBA00023043"/>
    </source>
</evidence>
<proteinExistence type="predicted"/>
<gene>
    <name evidence="7" type="ORF">CALVIDRAFT_481585</name>
</gene>
<feature type="compositionally biased region" description="Low complexity" evidence="6">
    <location>
        <begin position="35"/>
        <end position="54"/>
    </location>
</feature>
<sequence>EEWMRQQEEQRKKAEAKFKQDQERMQNEFEEQQRQKQQQQQRQQQQQKQSSQSSAPPPSAGPASSSVPTAQSMTALWESYEKRWQELAKSPPASLTLYSIPFPVAQARPTAAQINPQTVAQFILSTQHSPHKSRKARLKDAMLRWHPDKFEQKWLNKVPEPQRAMAKECASAVAKSVTALMEREKEGPRSA</sequence>
<dbReference type="GO" id="GO:0043124">
    <property type="term" value="P:negative regulation of canonical NF-kappaB signal transduction"/>
    <property type="evidence" value="ECO:0007669"/>
    <property type="project" value="InterPro"/>
</dbReference>
<dbReference type="PANTHER" id="PTHR15263:SF1">
    <property type="entry name" value="NF-KAPPA-B INHIBITOR-LIKE PROTEIN 1"/>
    <property type="match status" value="1"/>
</dbReference>
<evidence type="ECO:0000256" key="6">
    <source>
        <dbReference type="SAM" id="MobiDB-lite"/>
    </source>
</evidence>
<dbReference type="PANTHER" id="PTHR15263">
    <property type="entry name" value="I-KAPPA-B-LIKE PROTEIN IKBL"/>
    <property type="match status" value="1"/>
</dbReference>
<feature type="non-terminal residue" evidence="7">
    <location>
        <position position="1"/>
    </location>
</feature>
<evidence type="ECO:0000256" key="3">
    <source>
        <dbReference type="ARBA" id="ARBA00022737"/>
    </source>
</evidence>
<keyword evidence="3" id="KW-0677">Repeat</keyword>
<evidence type="ECO:0000256" key="2">
    <source>
        <dbReference type="ARBA" id="ARBA00022553"/>
    </source>
</evidence>
<keyword evidence="8" id="KW-1185">Reference proteome</keyword>
<comment type="subcellular location">
    <subcellularLocation>
        <location evidence="1">Nucleus</location>
    </subcellularLocation>
</comment>
<name>A0A167LX15_CALVF</name>
<evidence type="ECO:0000256" key="5">
    <source>
        <dbReference type="ARBA" id="ARBA00023242"/>
    </source>
</evidence>
<keyword evidence="2" id="KW-0597">Phosphoprotein</keyword>